<dbReference type="Pfam" id="PF13558">
    <property type="entry name" value="SbcC_Walker_B"/>
    <property type="match status" value="1"/>
</dbReference>
<dbReference type="EMBL" id="VYKJ01000015">
    <property type="protein sequence ID" value="KAA8996178.1"/>
    <property type="molecule type" value="Genomic_DNA"/>
</dbReference>
<dbReference type="RefSeq" id="WP_150437257.1">
    <property type="nucleotide sequence ID" value="NZ_VYKJ01000015.1"/>
</dbReference>
<keyword evidence="5" id="KW-1185">Reference proteome</keyword>
<feature type="region of interest" description="Disordered" evidence="2">
    <location>
        <begin position="888"/>
        <end position="908"/>
    </location>
</feature>
<evidence type="ECO:0000259" key="3">
    <source>
        <dbReference type="Pfam" id="PF13476"/>
    </source>
</evidence>
<dbReference type="Pfam" id="PF13476">
    <property type="entry name" value="AAA_23"/>
    <property type="match status" value="1"/>
</dbReference>
<gene>
    <name evidence="4" type="ORF">FJU30_22720</name>
</gene>
<dbReference type="InterPro" id="IPR027417">
    <property type="entry name" value="P-loop_NTPase"/>
</dbReference>
<feature type="domain" description="Rad50/SbcC-type AAA" evidence="3">
    <location>
        <begin position="5"/>
        <end position="206"/>
    </location>
</feature>
<feature type="coiled-coil region" evidence="1">
    <location>
        <begin position="215"/>
        <end position="246"/>
    </location>
</feature>
<feature type="coiled-coil region" evidence="1">
    <location>
        <begin position="696"/>
        <end position="786"/>
    </location>
</feature>
<feature type="coiled-coil region" evidence="1">
    <location>
        <begin position="328"/>
        <end position="387"/>
    </location>
</feature>
<dbReference type="Gene3D" id="3.40.50.300">
    <property type="entry name" value="P-loop containing nucleotide triphosphate hydrolases"/>
    <property type="match status" value="2"/>
</dbReference>
<keyword evidence="1" id="KW-0175">Coiled coil</keyword>
<sequence length="1233" mass="141866">MKILSLRLKNLNSLQGEWKIDFTAEPFASNGLFAITGPTGAGKTTLLDAICLALYHQTPRLQKSISASQNELMTRNTAECLAEVEFEVKGIGYRAFWSQRRARNAVDGNLQPPRAELALLEQGTILSDKLNEKLEMTARITGLDFGRFTKSMMLSQGQFAAFLNADANDRAELLEELTGTEIYGRISEQVFLQHKEVKARLDALHARAAGIELLNDEQRQALESQREQLVRQEQALNAEHHQAQAQQQWFEQRELRRQAQMDAARQRDAAGQSWLQAQAELERLARSAPAEKLRPLQLDRDRCLQEHSALLAQIATLSDEEQRQNSALSALTQQASAAQDQLQKHTEYRQQQETLMTEQVAPLDQRIDTLQQQVARLTQEQQRLQASVTQRWQQLNQLQQGREHNLSSVGELNDELQRNQRHQYWGENLALWQDQFKQQQQWQTQLDELGLQQRQNEQELTQLARRQQQLNDERQAQLSAVEQAQQRWRQYQQQDEQLEQRLPFSELQRQIERLAGQRADRQQLATLCELAPRLLTLRVTLSERQTALSDQRQNLAEQLARHNQRYQHSNQLLLEVQTRSELEQRIVKLEAERARLQPGSECPLCGSTHHPAIERYQTIALSETRQRLQQLQDETSQLQTLCVQTETRQKLLQQQLGSLLGDSAQNDEDYRRLQQQWQTLQSRLSLDYTPEQNAAAGQWLQQCAQQEQQLQTQRQQREQIRQQAQLNKTRLDEARQALQQTEQHQALARLQQKNEQQTQEKLQRSAAHCRQQLSALEQEMADQLADCRLTPPERDRQADWLAQRRKEWLRWQEARQHQQQLQTTLATQQTEIDAHQESLAELSRQRDAQQQQFDLEAQALSDARQQRLQLFGERQTIAERDRLRLLSQQHDQRSRQAQQQQQLAQQRLSHLSGELSGLRQRQTKSAAASQQAGEHFLQALAASPFADEAAWRAALLDDAQRDALQQLKERLSQQRHQAGALCQQAEQALARHLRERPAELDEQTTPDDVRARLAALGQALKDNTLQQGQVQNQMARDQQQQQTQRQLLSDIERAGQDYNDWSYLNDLIGSQRGDKFRRFAQGLTLDHLVYLANQRLIRLHDRYQLLRNGSDTLALQVVDTWQAEAVRDTRTLSGGESFLVSLALALALSDLVSNKTRIDSLFLDEGFGTLDAETLDTALDALDSLNASGKTIGVISHVEAMKERIPVQIKVKKGRGPGISQLSPEFAVRDGQK</sequence>
<evidence type="ECO:0000256" key="2">
    <source>
        <dbReference type="SAM" id="MobiDB-lite"/>
    </source>
</evidence>
<feature type="compositionally biased region" description="Low complexity" evidence="2">
    <location>
        <begin position="895"/>
        <end position="908"/>
    </location>
</feature>
<feature type="region of interest" description="Disordered" evidence="2">
    <location>
        <begin position="826"/>
        <end position="847"/>
    </location>
</feature>
<dbReference type="Proteomes" id="UP000335415">
    <property type="component" value="Unassembled WGS sequence"/>
</dbReference>
<feature type="coiled-coil region" evidence="1">
    <location>
        <begin position="446"/>
        <end position="501"/>
    </location>
</feature>
<evidence type="ECO:0000256" key="1">
    <source>
        <dbReference type="SAM" id="Coils"/>
    </source>
</evidence>
<dbReference type="InterPro" id="IPR038729">
    <property type="entry name" value="Rad50/SbcC_AAA"/>
</dbReference>
<organism evidence="4 5">
    <name type="scientific">Affinibrenneria salicis</name>
    <dbReference type="NCBI Taxonomy" id="2590031"/>
    <lineage>
        <taxon>Bacteria</taxon>
        <taxon>Pseudomonadati</taxon>
        <taxon>Pseudomonadota</taxon>
        <taxon>Gammaproteobacteria</taxon>
        <taxon>Enterobacterales</taxon>
        <taxon>Pectobacteriaceae</taxon>
        <taxon>Affinibrenneria</taxon>
    </lineage>
</organism>
<proteinExistence type="predicted"/>
<reference evidence="4 5" key="1">
    <citation type="submission" date="2019-09" db="EMBL/GenBank/DDBJ databases">
        <authorList>
            <person name="Li Y."/>
        </authorList>
    </citation>
    <scope>NUCLEOTIDE SEQUENCE [LARGE SCALE GENOMIC DNA]</scope>
    <source>
        <strain evidence="4 5">L3-3HA</strain>
    </source>
</reference>
<feature type="compositionally biased region" description="Basic and acidic residues" evidence="2">
    <location>
        <begin position="832"/>
        <end position="847"/>
    </location>
</feature>
<feature type="coiled-coil region" evidence="1">
    <location>
        <begin position="545"/>
        <end position="592"/>
    </location>
</feature>
<dbReference type="GO" id="GO:0006302">
    <property type="term" value="P:double-strand break repair"/>
    <property type="evidence" value="ECO:0007669"/>
    <property type="project" value="InterPro"/>
</dbReference>
<dbReference type="SUPFAM" id="SSF52540">
    <property type="entry name" value="P-loop containing nucleoside triphosphate hydrolases"/>
    <property type="match status" value="3"/>
</dbReference>
<dbReference type="PANTHER" id="PTHR32114:SF2">
    <property type="entry name" value="ABC TRANSPORTER ABCH.3"/>
    <property type="match status" value="1"/>
</dbReference>
<evidence type="ECO:0000313" key="5">
    <source>
        <dbReference type="Proteomes" id="UP000335415"/>
    </source>
</evidence>
<dbReference type="GO" id="GO:0016887">
    <property type="term" value="F:ATP hydrolysis activity"/>
    <property type="evidence" value="ECO:0007669"/>
    <property type="project" value="InterPro"/>
</dbReference>
<dbReference type="PANTHER" id="PTHR32114">
    <property type="entry name" value="ABC TRANSPORTER ABCH.3"/>
    <property type="match status" value="1"/>
</dbReference>
<comment type="caution">
    <text evidence="4">The sequence shown here is derived from an EMBL/GenBank/DDBJ whole genome shotgun (WGS) entry which is preliminary data.</text>
</comment>
<dbReference type="AlphaFoldDB" id="A0A5J5FT05"/>
<feature type="coiled-coil region" evidence="1">
    <location>
        <begin position="621"/>
        <end position="648"/>
    </location>
</feature>
<accession>A0A5J5FT05</accession>
<name>A0A5J5FT05_9GAMM</name>
<protein>
    <submittedName>
        <fullName evidence="4">AAA family ATPase</fullName>
    </submittedName>
</protein>
<evidence type="ECO:0000313" key="4">
    <source>
        <dbReference type="EMBL" id="KAA8996178.1"/>
    </source>
</evidence>
<dbReference type="OrthoDB" id="9795626at2"/>